<evidence type="ECO:0000256" key="1">
    <source>
        <dbReference type="SAM" id="Phobius"/>
    </source>
</evidence>
<dbReference type="EMBL" id="JAMXQV010000004">
    <property type="protein sequence ID" value="MCR6483269.1"/>
    <property type="molecule type" value="Genomic_DNA"/>
</dbReference>
<evidence type="ECO:0000313" key="3">
    <source>
        <dbReference type="Proteomes" id="UP001144096"/>
    </source>
</evidence>
<name>A0A9X2N795_9PSEU</name>
<gene>
    <name evidence="2" type="ORF">M8542_10620</name>
</gene>
<dbReference type="RefSeq" id="WP_257919895.1">
    <property type="nucleotide sequence ID" value="NZ_JAMXQV010000004.1"/>
</dbReference>
<keyword evidence="1" id="KW-1133">Transmembrane helix</keyword>
<comment type="caution">
    <text evidence="2">The sequence shown here is derived from an EMBL/GenBank/DDBJ whole genome shotgun (WGS) entry which is preliminary data.</text>
</comment>
<reference evidence="2" key="1">
    <citation type="submission" date="2022-06" db="EMBL/GenBank/DDBJ databases">
        <title>Amycolatopsis iheyaensis sp. nov., a new species of the genus Amycolatopsis isolated from soil in Iheya island, Japan.</title>
        <authorList>
            <person name="Ngamcharungchit C."/>
            <person name="Kanto H."/>
            <person name="Take A."/>
            <person name="Intra B."/>
            <person name="Matsumoto A."/>
            <person name="Panbangred W."/>
            <person name="Inahashi Y."/>
        </authorList>
    </citation>
    <scope>NUCLEOTIDE SEQUENCE</scope>
    <source>
        <strain evidence="2">OK19-0408</strain>
    </source>
</reference>
<dbReference type="AlphaFoldDB" id="A0A9X2N795"/>
<feature type="transmembrane region" description="Helical" evidence="1">
    <location>
        <begin position="50"/>
        <end position="69"/>
    </location>
</feature>
<dbReference type="Proteomes" id="UP001144096">
    <property type="component" value="Unassembled WGS sequence"/>
</dbReference>
<sequence length="160" mass="17738">MTVADVELANREGRLHPSQRGKLLDGTFWTAAVLVLAGLVLTSLAIADGVAAATVPILLVTAWFAFVCGRRLAEAGSGRLVVVTGWTHDFGKVHGKRPEPGQYPIYLYTVMDRMWFTYLVVEGRSFRLDDRELRARIQAERTNAVYLTPRTKLLVNVLPA</sequence>
<protein>
    <submittedName>
        <fullName evidence="2">Uncharacterized protein</fullName>
    </submittedName>
</protein>
<proteinExistence type="predicted"/>
<keyword evidence="3" id="KW-1185">Reference proteome</keyword>
<evidence type="ECO:0000313" key="2">
    <source>
        <dbReference type="EMBL" id="MCR6483269.1"/>
    </source>
</evidence>
<keyword evidence="1" id="KW-0472">Membrane</keyword>
<accession>A0A9X2N795</accession>
<keyword evidence="1" id="KW-0812">Transmembrane</keyword>
<feature type="transmembrane region" description="Helical" evidence="1">
    <location>
        <begin position="23"/>
        <end position="44"/>
    </location>
</feature>
<organism evidence="2 3">
    <name type="scientific">Amycolatopsis iheyensis</name>
    <dbReference type="NCBI Taxonomy" id="2945988"/>
    <lineage>
        <taxon>Bacteria</taxon>
        <taxon>Bacillati</taxon>
        <taxon>Actinomycetota</taxon>
        <taxon>Actinomycetes</taxon>
        <taxon>Pseudonocardiales</taxon>
        <taxon>Pseudonocardiaceae</taxon>
        <taxon>Amycolatopsis</taxon>
    </lineage>
</organism>